<feature type="domain" description="CBS" evidence="3">
    <location>
        <begin position="78"/>
        <end position="134"/>
    </location>
</feature>
<dbReference type="PROSITE" id="PS51371">
    <property type="entry name" value="CBS"/>
    <property type="match status" value="2"/>
</dbReference>
<dbReference type="PANTHER" id="PTHR43080:SF2">
    <property type="entry name" value="CBS DOMAIN-CONTAINING PROTEIN"/>
    <property type="match status" value="1"/>
</dbReference>
<name>A0ABV2CNX3_9RHOO</name>
<dbReference type="PANTHER" id="PTHR43080">
    <property type="entry name" value="CBS DOMAIN-CONTAINING PROTEIN CBSX3, MITOCHONDRIAL"/>
    <property type="match status" value="1"/>
</dbReference>
<dbReference type="Pfam" id="PF00571">
    <property type="entry name" value="CBS"/>
    <property type="match status" value="2"/>
</dbReference>
<feature type="domain" description="CBS" evidence="3">
    <location>
        <begin position="12"/>
        <end position="69"/>
    </location>
</feature>
<keyword evidence="1 2" id="KW-0129">CBS domain</keyword>
<sequence length="150" mass="16480">MTTTVRQILDSKKKNQIISVSPDDVVLEALTKMASSDVSAVLVLENERLVGIFTERDYARKLVLQGRASKDTRIGDLMTQNLLTISPSQTVDDVMNLMTENRFRHLPVVDRGQLIGIVTIGDAVKAVIDEQKQTINQLAGYISGDLAPGQ</sequence>
<dbReference type="Proteomes" id="UP001548590">
    <property type="component" value="Unassembled WGS sequence"/>
</dbReference>
<dbReference type="SMART" id="SM00116">
    <property type="entry name" value="CBS"/>
    <property type="match status" value="2"/>
</dbReference>
<evidence type="ECO:0000256" key="2">
    <source>
        <dbReference type="PROSITE-ProRule" id="PRU00703"/>
    </source>
</evidence>
<comment type="caution">
    <text evidence="4">The sequence shown here is derived from an EMBL/GenBank/DDBJ whole genome shotgun (WGS) entry which is preliminary data.</text>
</comment>
<reference evidence="4 5" key="1">
    <citation type="submission" date="2024-07" db="EMBL/GenBank/DDBJ databases">
        <title>Uliginosibacterium paludis KCTC:42655.</title>
        <authorList>
            <person name="Kim M.K."/>
        </authorList>
    </citation>
    <scope>NUCLEOTIDE SEQUENCE [LARGE SCALE GENOMIC DNA]</scope>
    <source>
        <strain evidence="4 5">KCTC 42655</strain>
    </source>
</reference>
<accession>A0ABV2CNX3</accession>
<protein>
    <submittedName>
        <fullName evidence="4">CBS domain-containing protein</fullName>
    </submittedName>
</protein>
<evidence type="ECO:0000259" key="3">
    <source>
        <dbReference type="PROSITE" id="PS51371"/>
    </source>
</evidence>
<dbReference type="CDD" id="cd04623">
    <property type="entry name" value="CBS_pair_bac_euk"/>
    <property type="match status" value="1"/>
</dbReference>
<dbReference type="RefSeq" id="WP_345925169.1">
    <property type="nucleotide sequence ID" value="NZ_JBDIVF010000002.1"/>
</dbReference>
<dbReference type="InterPro" id="IPR051257">
    <property type="entry name" value="Diverse_CBS-Domain"/>
</dbReference>
<proteinExistence type="predicted"/>
<organism evidence="4 5">
    <name type="scientific">Uliginosibacterium paludis</name>
    <dbReference type="NCBI Taxonomy" id="1615952"/>
    <lineage>
        <taxon>Bacteria</taxon>
        <taxon>Pseudomonadati</taxon>
        <taxon>Pseudomonadota</taxon>
        <taxon>Betaproteobacteria</taxon>
        <taxon>Rhodocyclales</taxon>
        <taxon>Zoogloeaceae</taxon>
        <taxon>Uliginosibacterium</taxon>
    </lineage>
</organism>
<evidence type="ECO:0000313" key="4">
    <source>
        <dbReference type="EMBL" id="MET1489607.1"/>
    </source>
</evidence>
<dbReference type="EMBL" id="JBEWLZ010000003">
    <property type="protein sequence ID" value="MET1489607.1"/>
    <property type="molecule type" value="Genomic_DNA"/>
</dbReference>
<keyword evidence="5" id="KW-1185">Reference proteome</keyword>
<evidence type="ECO:0000256" key="1">
    <source>
        <dbReference type="ARBA" id="ARBA00023122"/>
    </source>
</evidence>
<dbReference type="InterPro" id="IPR044725">
    <property type="entry name" value="CBSX3_CBS_dom"/>
</dbReference>
<dbReference type="InterPro" id="IPR046342">
    <property type="entry name" value="CBS_dom_sf"/>
</dbReference>
<dbReference type="Gene3D" id="3.10.580.10">
    <property type="entry name" value="CBS-domain"/>
    <property type="match status" value="1"/>
</dbReference>
<gene>
    <name evidence="4" type="ORF">ABVT11_07185</name>
</gene>
<dbReference type="SUPFAM" id="SSF54631">
    <property type="entry name" value="CBS-domain pair"/>
    <property type="match status" value="1"/>
</dbReference>
<dbReference type="InterPro" id="IPR000644">
    <property type="entry name" value="CBS_dom"/>
</dbReference>
<evidence type="ECO:0000313" key="5">
    <source>
        <dbReference type="Proteomes" id="UP001548590"/>
    </source>
</evidence>